<name>A0AA86NLX0_9EUKA</name>
<keyword evidence="1" id="KW-0175">Coiled coil</keyword>
<sequence>MNSQFKSKILKSQQLSLQPYTPLKKISSTPPLVNQLSQLQHLINTCLAESDVFVQKFHSILQAERQKKNPQIHKYEIRLNQELEFRTTVQNAKFAEEINQAKAKRIIWDQTVLLTKEEHEEKVKHINERIERETVKEEPKEKINENEQKERINNVKSIVEQLQNKINEHKKEQMALKQKINNEEKQNQLEIEQQITKYTKENQTLTKYCSNNLVKEITEYKKLLQKMQENKSTIDQLERATVSTVRQIAQCDLITRIVPIKTNATPLEYQIKQLSNEIQQFQVLLNDAHQYQKLIQNPFLQLSDKLTEITNLLVAISKEIETAQQLREISSVFDSLQGQIIIICTDDRDNSMIEKLKYQMLEQIRSKAEKQQFEKISSQVQGAHNIREIVNIVSEVM</sequence>
<dbReference type="Proteomes" id="UP001642409">
    <property type="component" value="Unassembled WGS sequence"/>
</dbReference>
<organism evidence="2">
    <name type="scientific">Hexamita inflata</name>
    <dbReference type="NCBI Taxonomy" id="28002"/>
    <lineage>
        <taxon>Eukaryota</taxon>
        <taxon>Metamonada</taxon>
        <taxon>Diplomonadida</taxon>
        <taxon>Hexamitidae</taxon>
        <taxon>Hexamitinae</taxon>
        <taxon>Hexamita</taxon>
    </lineage>
</organism>
<proteinExistence type="predicted"/>
<dbReference type="EMBL" id="CATOUU010000226">
    <property type="protein sequence ID" value="CAI9921569.1"/>
    <property type="molecule type" value="Genomic_DNA"/>
</dbReference>
<evidence type="ECO:0000313" key="3">
    <source>
        <dbReference type="EMBL" id="CAL6058088.1"/>
    </source>
</evidence>
<reference evidence="3 4" key="2">
    <citation type="submission" date="2024-07" db="EMBL/GenBank/DDBJ databases">
        <authorList>
            <person name="Akdeniz Z."/>
        </authorList>
    </citation>
    <scope>NUCLEOTIDE SEQUENCE [LARGE SCALE GENOMIC DNA]</scope>
</reference>
<gene>
    <name evidence="3" type="ORF">HINF_LOCUS47978</name>
    <name evidence="2" type="ORF">HINF_LOCUS9214</name>
</gene>
<keyword evidence="4" id="KW-1185">Reference proteome</keyword>
<protein>
    <submittedName>
        <fullName evidence="3">Hypothetical_protein</fullName>
    </submittedName>
</protein>
<feature type="coiled-coil region" evidence="1">
    <location>
        <begin position="116"/>
        <end position="240"/>
    </location>
</feature>
<dbReference type="EMBL" id="CAXDID020000218">
    <property type="protein sequence ID" value="CAL6058088.1"/>
    <property type="molecule type" value="Genomic_DNA"/>
</dbReference>
<evidence type="ECO:0000313" key="4">
    <source>
        <dbReference type="Proteomes" id="UP001642409"/>
    </source>
</evidence>
<dbReference type="AlphaFoldDB" id="A0AA86NLX0"/>
<reference evidence="2" key="1">
    <citation type="submission" date="2023-06" db="EMBL/GenBank/DDBJ databases">
        <authorList>
            <person name="Kurt Z."/>
        </authorList>
    </citation>
    <scope>NUCLEOTIDE SEQUENCE</scope>
</reference>
<evidence type="ECO:0000256" key="1">
    <source>
        <dbReference type="SAM" id="Coils"/>
    </source>
</evidence>
<evidence type="ECO:0000313" key="2">
    <source>
        <dbReference type="EMBL" id="CAI9921569.1"/>
    </source>
</evidence>
<comment type="caution">
    <text evidence="2">The sequence shown here is derived from an EMBL/GenBank/DDBJ whole genome shotgun (WGS) entry which is preliminary data.</text>
</comment>
<accession>A0AA86NLX0</accession>